<sequence>MGLVGPAGSMGPDAYPTPLPQSEGFACLHLFILCNSIFLKHVPPPSLLPPQYDDVLNCCAATDCPHACALCQLTGLRVHAEVKARVFSLCADVQIRKAISAILHCKPLDFERVLSLWPGGRGAGLEVILRKCTKLKAKGSFNWFKSDNRLVMTH</sequence>
<proteinExistence type="predicted"/>
<dbReference type="EMBL" id="HBGA01069172">
    <property type="protein sequence ID" value="CAD9014763.1"/>
    <property type="molecule type" value="Transcribed_RNA"/>
</dbReference>
<evidence type="ECO:0000313" key="1">
    <source>
        <dbReference type="EMBL" id="CAD9014763.1"/>
    </source>
</evidence>
<dbReference type="AlphaFoldDB" id="A0A7S1IKM5"/>
<accession>A0A7S1IKM5</accession>
<protein>
    <submittedName>
        <fullName evidence="1">Uncharacterized protein</fullName>
    </submittedName>
</protein>
<name>A0A7S1IKM5_9EUGL</name>
<gene>
    <name evidence="1" type="ORF">EGYM00392_LOCUS25869</name>
</gene>
<reference evidence="1" key="1">
    <citation type="submission" date="2021-01" db="EMBL/GenBank/DDBJ databases">
        <authorList>
            <person name="Corre E."/>
            <person name="Pelletier E."/>
            <person name="Niang G."/>
            <person name="Scheremetjew M."/>
            <person name="Finn R."/>
            <person name="Kale V."/>
            <person name="Holt S."/>
            <person name="Cochrane G."/>
            <person name="Meng A."/>
            <person name="Brown T."/>
            <person name="Cohen L."/>
        </authorList>
    </citation>
    <scope>NUCLEOTIDE SEQUENCE</scope>
    <source>
        <strain evidence="1">NIES-381</strain>
    </source>
</reference>
<organism evidence="1">
    <name type="scientific">Eutreptiella gymnastica</name>
    <dbReference type="NCBI Taxonomy" id="73025"/>
    <lineage>
        <taxon>Eukaryota</taxon>
        <taxon>Discoba</taxon>
        <taxon>Euglenozoa</taxon>
        <taxon>Euglenida</taxon>
        <taxon>Spirocuta</taxon>
        <taxon>Euglenophyceae</taxon>
        <taxon>Eutreptiales</taxon>
        <taxon>Eutreptiaceae</taxon>
        <taxon>Eutreptiella</taxon>
    </lineage>
</organism>